<feature type="domain" description="Glycosyl transferase family 51" evidence="18">
    <location>
        <begin position="157"/>
        <end position="323"/>
    </location>
</feature>
<feature type="region of interest" description="Disordered" evidence="15">
    <location>
        <begin position="1"/>
        <end position="91"/>
    </location>
</feature>
<evidence type="ECO:0000259" key="17">
    <source>
        <dbReference type="Pfam" id="PF00905"/>
    </source>
</evidence>
<dbReference type="GO" id="GO:0008658">
    <property type="term" value="F:penicillin binding"/>
    <property type="evidence" value="ECO:0007669"/>
    <property type="project" value="InterPro"/>
</dbReference>
<keyword evidence="9" id="KW-0133">Cell shape</keyword>
<evidence type="ECO:0000256" key="10">
    <source>
        <dbReference type="ARBA" id="ARBA00022984"/>
    </source>
</evidence>
<dbReference type="GO" id="GO:0006508">
    <property type="term" value="P:proteolysis"/>
    <property type="evidence" value="ECO:0007669"/>
    <property type="project" value="UniProtKB-KW"/>
</dbReference>
<dbReference type="GO" id="GO:0008360">
    <property type="term" value="P:regulation of cell shape"/>
    <property type="evidence" value="ECO:0007669"/>
    <property type="project" value="UniProtKB-KW"/>
</dbReference>
<keyword evidence="8" id="KW-0378">Hydrolase</keyword>
<gene>
    <name evidence="19" type="ORF">GH266_13855</name>
</gene>
<keyword evidence="16" id="KW-0812">Transmembrane</keyword>
<evidence type="ECO:0000256" key="12">
    <source>
        <dbReference type="ARBA" id="ARBA00023316"/>
    </source>
</evidence>
<keyword evidence="4" id="KW-0121">Carboxypeptidase</keyword>
<dbReference type="AlphaFoldDB" id="A0A857CEY1"/>
<evidence type="ECO:0000256" key="13">
    <source>
        <dbReference type="ARBA" id="ARBA00034000"/>
    </source>
</evidence>
<evidence type="ECO:0000256" key="1">
    <source>
        <dbReference type="ARBA" id="ARBA00004752"/>
    </source>
</evidence>
<evidence type="ECO:0000256" key="15">
    <source>
        <dbReference type="SAM" id="MobiDB-lite"/>
    </source>
</evidence>
<dbReference type="PANTHER" id="PTHR32282:SF33">
    <property type="entry name" value="PEPTIDOGLYCAN GLYCOSYLTRANSFERASE"/>
    <property type="match status" value="1"/>
</dbReference>
<comment type="similarity">
    <text evidence="3">In the N-terminal section; belongs to the glycosyltransferase 51 family.</text>
</comment>
<dbReference type="OrthoDB" id="9766909at2"/>
<dbReference type="Proteomes" id="UP000435648">
    <property type="component" value="Chromosome"/>
</dbReference>
<feature type="compositionally biased region" description="Basic and acidic residues" evidence="15">
    <location>
        <begin position="706"/>
        <end position="718"/>
    </location>
</feature>
<evidence type="ECO:0000256" key="8">
    <source>
        <dbReference type="ARBA" id="ARBA00022801"/>
    </source>
</evidence>
<protein>
    <submittedName>
        <fullName evidence="19">PBP1A family penicillin-binding protein</fullName>
    </submittedName>
</protein>
<evidence type="ECO:0000256" key="9">
    <source>
        <dbReference type="ARBA" id="ARBA00022960"/>
    </source>
</evidence>
<dbReference type="GO" id="GO:0009252">
    <property type="term" value="P:peptidoglycan biosynthetic process"/>
    <property type="evidence" value="ECO:0007669"/>
    <property type="project" value="UniProtKB-UniPathway"/>
</dbReference>
<dbReference type="GO" id="GO:0008955">
    <property type="term" value="F:peptidoglycan glycosyltransferase activity"/>
    <property type="evidence" value="ECO:0007669"/>
    <property type="project" value="UniProtKB-EC"/>
</dbReference>
<keyword evidence="11" id="KW-0511">Multifunctional enzyme</keyword>
<evidence type="ECO:0000256" key="6">
    <source>
        <dbReference type="ARBA" id="ARBA00022676"/>
    </source>
</evidence>
<feature type="compositionally biased region" description="Basic residues" evidence="15">
    <location>
        <begin position="76"/>
        <end position="91"/>
    </location>
</feature>
<keyword evidence="5" id="KW-0645">Protease</keyword>
<feature type="compositionally biased region" description="Low complexity" evidence="15">
    <location>
        <begin position="8"/>
        <end position="26"/>
    </location>
</feature>
<dbReference type="PANTHER" id="PTHR32282">
    <property type="entry name" value="BINDING PROTEIN TRANSPEPTIDASE, PUTATIVE-RELATED"/>
    <property type="match status" value="1"/>
</dbReference>
<keyword evidence="10" id="KW-0573">Peptidoglycan synthesis</keyword>
<organism evidence="19 20">
    <name type="scientific">Stappia indica</name>
    <dbReference type="NCBI Taxonomy" id="538381"/>
    <lineage>
        <taxon>Bacteria</taxon>
        <taxon>Pseudomonadati</taxon>
        <taxon>Pseudomonadota</taxon>
        <taxon>Alphaproteobacteria</taxon>
        <taxon>Hyphomicrobiales</taxon>
        <taxon>Stappiaceae</taxon>
        <taxon>Stappia</taxon>
    </lineage>
</organism>
<dbReference type="Pfam" id="PF00912">
    <property type="entry name" value="Transgly"/>
    <property type="match status" value="1"/>
</dbReference>
<dbReference type="NCBIfam" id="TIGR02074">
    <property type="entry name" value="PBP_1a_fam"/>
    <property type="match status" value="1"/>
</dbReference>
<evidence type="ECO:0000256" key="7">
    <source>
        <dbReference type="ARBA" id="ARBA00022679"/>
    </source>
</evidence>
<dbReference type="InterPro" id="IPR036950">
    <property type="entry name" value="PBP_transglycosylase"/>
</dbReference>
<evidence type="ECO:0000259" key="18">
    <source>
        <dbReference type="Pfam" id="PF00912"/>
    </source>
</evidence>
<dbReference type="SUPFAM" id="SSF53955">
    <property type="entry name" value="Lysozyme-like"/>
    <property type="match status" value="1"/>
</dbReference>
<evidence type="ECO:0000313" key="20">
    <source>
        <dbReference type="Proteomes" id="UP000435648"/>
    </source>
</evidence>
<evidence type="ECO:0000256" key="4">
    <source>
        <dbReference type="ARBA" id="ARBA00022645"/>
    </source>
</evidence>
<keyword evidence="16" id="KW-1133">Transmembrane helix</keyword>
<sequence length="743" mass="77967">MRLTGADRPAAGGHAPSSSSPSSSAPARKRAPRKAASLESAGNGSGNASGSGSGLGGVSGGRLSGGGGNGSGGKGGGRKGGRGKSRAKRQRGGISRLLKRGLYWGFVLCIWGGIAGVGVLIYYAAYLPPTSEWKVPQRPPNVRIVAADGTLMANRGDTGGEAVRLEQLPPYLPQAVIAIEDRRFYSHFGLDPLGLGRAVLTNITSGRLVQGGSTLTQQLAKNLFLEPDRTLRRKVQEAVLALWLETNYSKDEILEMYLNRVYFGAGAYGVDAAARRYFGKSARLISVSEAATLAGLLKAPSRYAPTRNPDLAQERATTVLAAMAEEGYLTDTEARDAIAAPLRVVTHHTSASENYVADWVMELLPGYVGAIEDDIVVDTTIDLGLQIIAEDSLRRALSEEGAKLGVGQGAIVTLDGSGAVKALVGGRDYAQSQFNRAVNARRQPGSAFKPFVYLAALERGLTPATVRVDEPVKIGKWAPKNYTKTYRGPVTLTEALSLSLNTVAARLAEEVGPRAIIRTARKLGITSPLASNLSISLGTSEVTPLEIAAGYTPFSNGGYAVVPHVIRQIRTLEGKVLYARTGDGAGRVIDHATLADMNMMMAQTLTTGTGKIANLPGRPAGGKTGTSQDFRDGWFIGYTGSLTTAVWLGNDDNSPTKRATGGSLPAKVWKDVMQAGHQGLPVASLPGVSDRPVQVAEPAAAPLDMPMRDIPAEGDPSRRLPPMRDSGGGGGGPLDLLNRIFGG</sequence>
<dbReference type="InterPro" id="IPR023346">
    <property type="entry name" value="Lysozyme-like_dom_sf"/>
</dbReference>
<evidence type="ECO:0000256" key="5">
    <source>
        <dbReference type="ARBA" id="ARBA00022670"/>
    </source>
</evidence>
<dbReference type="InterPro" id="IPR001264">
    <property type="entry name" value="Glyco_trans_51"/>
</dbReference>
<evidence type="ECO:0000256" key="16">
    <source>
        <dbReference type="SAM" id="Phobius"/>
    </source>
</evidence>
<feature type="domain" description="Penicillin-binding protein transpeptidase" evidence="17">
    <location>
        <begin position="411"/>
        <end position="674"/>
    </location>
</feature>
<accession>A0A857CEY1</accession>
<comment type="similarity">
    <text evidence="2">In the C-terminal section; belongs to the transpeptidase family.</text>
</comment>
<dbReference type="GO" id="GO:0009002">
    <property type="term" value="F:serine-type D-Ala-D-Ala carboxypeptidase activity"/>
    <property type="evidence" value="ECO:0007669"/>
    <property type="project" value="UniProtKB-EC"/>
</dbReference>
<comment type="pathway">
    <text evidence="1">Cell wall biogenesis; peptidoglycan biosynthesis.</text>
</comment>
<evidence type="ECO:0000256" key="2">
    <source>
        <dbReference type="ARBA" id="ARBA00007090"/>
    </source>
</evidence>
<dbReference type="Gene3D" id="3.40.710.10">
    <property type="entry name" value="DD-peptidase/beta-lactamase superfamily"/>
    <property type="match status" value="1"/>
</dbReference>
<dbReference type="FunFam" id="1.10.3810.10:FF:000001">
    <property type="entry name" value="Penicillin-binding protein 1A"/>
    <property type="match status" value="1"/>
</dbReference>
<feature type="region of interest" description="Disordered" evidence="15">
    <location>
        <begin position="705"/>
        <end position="737"/>
    </location>
</feature>
<name>A0A857CEY1_9HYPH</name>
<feature type="compositionally biased region" description="Gly residues" evidence="15">
    <location>
        <begin position="43"/>
        <end position="75"/>
    </location>
</feature>
<dbReference type="InterPro" id="IPR050396">
    <property type="entry name" value="Glycosyltr_51/Transpeptidase"/>
</dbReference>
<evidence type="ECO:0000256" key="3">
    <source>
        <dbReference type="ARBA" id="ARBA00007739"/>
    </source>
</evidence>
<dbReference type="UniPathway" id="UPA00219"/>
<comment type="catalytic activity">
    <reaction evidence="13">
        <text>Preferential cleavage: (Ac)2-L-Lys-D-Ala-|-D-Ala. Also transpeptidation of peptidyl-alanyl moieties that are N-acyl substituents of D-alanine.</text>
        <dbReference type="EC" id="3.4.16.4"/>
    </reaction>
</comment>
<dbReference type="Pfam" id="PF00905">
    <property type="entry name" value="Transpeptidase"/>
    <property type="match status" value="1"/>
</dbReference>
<dbReference type="Gene3D" id="1.10.3810.10">
    <property type="entry name" value="Biosynthetic peptidoglycan transglycosylase-like"/>
    <property type="match status" value="1"/>
</dbReference>
<evidence type="ECO:0000256" key="11">
    <source>
        <dbReference type="ARBA" id="ARBA00023268"/>
    </source>
</evidence>
<reference evidence="19 20" key="1">
    <citation type="submission" date="2019-12" db="EMBL/GenBank/DDBJ databases">
        <title>The genome of Stappia indica PHM037.</title>
        <authorList>
            <person name="Kacar D."/>
            <person name="Galan B."/>
            <person name="Canedo L."/>
            <person name="Rodriguez P."/>
            <person name="de la Calle F."/>
            <person name="Garcia J.L."/>
        </authorList>
    </citation>
    <scope>NUCLEOTIDE SEQUENCE [LARGE SCALE GENOMIC DNA]</scope>
    <source>
        <strain evidence="19 20">PHM037</strain>
    </source>
</reference>
<keyword evidence="16" id="KW-0472">Membrane</keyword>
<keyword evidence="7" id="KW-0808">Transferase</keyword>
<dbReference type="SUPFAM" id="SSF56601">
    <property type="entry name" value="beta-lactamase/transpeptidase-like"/>
    <property type="match status" value="1"/>
</dbReference>
<feature type="transmembrane region" description="Helical" evidence="16">
    <location>
        <begin position="101"/>
        <end position="125"/>
    </location>
</feature>
<proteinExistence type="inferred from homology"/>
<evidence type="ECO:0000256" key="14">
    <source>
        <dbReference type="ARBA" id="ARBA00049902"/>
    </source>
</evidence>
<keyword evidence="12" id="KW-0961">Cell wall biogenesis/degradation</keyword>
<dbReference type="GO" id="GO:0030288">
    <property type="term" value="C:outer membrane-bounded periplasmic space"/>
    <property type="evidence" value="ECO:0007669"/>
    <property type="project" value="TreeGrafter"/>
</dbReference>
<dbReference type="EMBL" id="CP046908">
    <property type="protein sequence ID" value="QGZ37417.1"/>
    <property type="molecule type" value="Genomic_DNA"/>
</dbReference>
<dbReference type="InterPro" id="IPR001460">
    <property type="entry name" value="PCN-bd_Tpept"/>
</dbReference>
<dbReference type="InterPro" id="IPR012338">
    <property type="entry name" value="Beta-lactam/transpept-like"/>
</dbReference>
<dbReference type="GO" id="GO:0071555">
    <property type="term" value="P:cell wall organization"/>
    <property type="evidence" value="ECO:0007669"/>
    <property type="project" value="UniProtKB-KW"/>
</dbReference>
<keyword evidence="6" id="KW-0328">Glycosyltransferase</keyword>
<evidence type="ECO:0000313" key="19">
    <source>
        <dbReference type="EMBL" id="QGZ37417.1"/>
    </source>
</evidence>
<dbReference type="KEGG" id="siw:GH266_13855"/>
<comment type="catalytic activity">
    <reaction evidence="14">
        <text>[GlcNAc-(1-&gt;4)-Mur2Ac(oyl-L-Ala-gamma-D-Glu-L-Lys-D-Ala-D-Ala)](n)-di-trans,octa-cis-undecaprenyl diphosphate + beta-D-GlcNAc-(1-&gt;4)-Mur2Ac(oyl-L-Ala-gamma-D-Glu-L-Lys-D-Ala-D-Ala)-di-trans,octa-cis-undecaprenyl diphosphate = [GlcNAc-(1-&gt;4)-Mur2Ac(oyl-L-Ala-gamma-D-Glu-L-Lys-D-Ala-D-Ala)](n+1)-di-trans,octa-cis-undecaprenyl diphosphate + di-trans,octa-cis-undecaprenyl diphosphate + H(+)</text>
        <dbReference type="Rhea" id="RHEA:23708"/>
        <dbReference type="Rhea" id="RHEA-COMP:9602"/>
        <dbReference type="Rhea" id="RHEA-COMP:9603"/>
        <dbReference type="ChEBI" id="CHEBI:15378"/>
        <dbReference type="ChEBI" id="CHEBI:58405"/>
        <dbReference type="ChEBI" id="CHEBI:60033"/>
        <dbReference type="ChEBI" id="CHEBI:78435"/>
        <dbReference type="EC" id="2.4.99.28"/>
    </reaction>
</comment>